<reference evidence="1" key="1">
    <citation type="submission" date="2019-06" db="EMBL/GenBank/DDBJ databases">
        <title>Methanoculleus strain from Tamsui River, Taipei, Taiwan.</title>
        <authorList>
            <person name="You Y.-T."/>
            <person name="Chen S.-C."/>
            <person name="Lai S.-J."/>
            <person name="Lee Y.-C."/>
            <person name="Lai M.-C."/>
        </authorList>
    </citation>
    <scope>NUCLEOTIDE SEQUENCE</scope>
    <source>
        <strain evidence="1">Afa-1</strain>
    </source>
</reference>
<dbReference type="AlphaFoldDB" id="A0A9E4ZME5"/>
<keyword evidence="2" id="KW-1185">Reference proteome</keyword>
<name>A0A9E4ZME5_9EURY</name>
<accession>A0A9E4ZME5</accession>
<evidence type="ECO:0008006" key="3">
    <source>
        <dbReference type="Google" id="ProtNLM"/>
    </source>
</evidence>
<sequence length="344" mass="39385">MPAIRIGEGSELAQQPEPFRNEYELQEILAEHPVLLVDRDDSALVTISREFPLESGFADLFLIDSNGLPVIVEVNLARNEESREIVGRLCDYLSAMQNLTPDEVNARSGGLLEETFRSMAGAEGEENPEDRLVQVKSNFASHMRAGQIRGIIVLDAAPDDLIREFSYLNEHSDLDLRLLVVERYRLGRNEYFYHSRFLVSGEAEPEMKRQRLRLRLTVEIFSKMKLPVFSTRATEKENVRVYREGWPGEVHYVFSDWQDSISIGIQVNHRRYPKVAGFLPELREHLSAIISKTQRVDLAADPSGWTRLQLFFGEEIDPYWIAQSMVRLCKTERDVSTLLLEGSG</sequence>
<dbReference type="GO" id="GO:0003676">
    <property type="term" value="F:nucleic acid binding"/>
    <property type="evidence" value="ECO:0007669"/>
    <property type="project" value="InterPro"/>
</dbReference>
<evidence type="ECO:0000313" key="2">
    <source>
        <dbReference type="Proteomes" id="UP001065682"/>
    </source>
</evidence>
<protein>
    <recommendedName>
        <fullName evidence="3">DUF4268 domain-containing protein</fullName>
    </recommendedName>
</protein>
<dbReference type="EMBL" id="VHLL01000006">
    <property type="protein sequence ID" value="MCT8337809.1"/>
    <property type="molecule type" value="Genomic_DNA"/>
</dbReference>
<dbReference type="Gene3D" id="3.40.1350.10">
    <property type="match status" value="1"/>
</dbReference>
<proteinExistence type="predicted"/>
<organism evidence="1 2">
    <name type="scientific">Methanoculleus formosensis</name>
    <dbReference type="NCBI Taxonomy" id="2590886"/>
    <lineage>
        <taxon>Archaea</taxon>
        <taxon>Methanobacteriati</taxon>
        <taxon>Methanobacteriota</taxon>
        <taxon>Stenosarchaea group</taxon>
        <taxon>Methanomicrobia</taxon>
        <taxon>Methanomicrobiales</taxon>
        <taxon>Methanomicrobiaceae</taxon>
        <taxon>Methanoculleus</taxon>
    </lineage>
</organism>
<evidence type="ECO:0000313" key="1">
    <source>
        <dbReference type="EMBL" id="MCT8337809.1"/>
    </source>
</evidence>
<dbReference type="RefSeq" id="WP_261597923.1">
    <property type="nucleotide sequence ID" value="NZ_VHLL01000006.1"/>
</dbReference>
<gene>
    <name evidence="1" type="ORF">FKB36_10025</name>
</gene>
<comment type="caution">
    <text evidence="1">The sequence shown here is derived from an EMBL/GenBank/DDBJ whole genome shotgun (WGS) entry which is preliminary data.</text>
</comment>
<dbReference type="Proteomes" id="UP001065682">
    <property type="component" value="Unassembled WGS sequence"/>
</dbReference>
<dbReference type="InterPro" id="IPR011856">
    <property type="entry name" value="tRNA_endonuc-like_dom_sf"/>
</dbReference>